<accession>L7CK33</accession>
<protein>
    <submittedName>
        <fullName evidence="1">Uncharacterized protein</fullName>
    </submittedName>
</protein>
<dbReference type="Proteomes" id="UP000010959">
    <property type="component" value="Unassembled WGS sequence"/>
</dbReference>
<organism evidence="1 2">
    <name type="scientific">Rhodopirellula baltica SWK14</name>
    <dbReference type="NCBI Taxonomy" id="993516"/>
    <lineage>
        <taxon>Bacteria</taxon>
        <taxon>Pseudomonadati</taxon>
        <taxon>Planctomycetota</taxon>
        <taxon>Planctomycetia</taxon>
        <taxon>Pirellulales</taxon>
        <taxon>Pirellulaceae</taxon>
        <taxon>Rhodopirellula</taxon>
    </lineage>
</organism>
<sequence>MADGGNLQYLTPNECQIYPLKLIAKYGDIFAYKEQSPFGWSWYFYPDGRIYFFTASDGPFLFTEDAKALPRRP</sequence>
<dbReference type="PATRIC" id="fig|993516.3.peg.1499"/>
<dbReference type="EMBL" id="AMWG01000026">
    <property type="protein sequence ID" value="ELP34634.1"/>
    <property type="molecule type" value="Genomic_DNA"/>
</dbReference>
<comment type="caution">
    <text evidence="1">The sequence shown here is derived from an EMBL/GenBank/DDBJ whole genome shotgun (WGS) entry which is preliminary data.</text>
</comment>
<gene>
    <name evidence="1" type="ORF">RBSWK_01421</name>
</gene>
<name>L7CK33_RHOBT</name>
<proteinExistence type="predicted"/>
<evidence type="ECO:0000313" key="1">
    <source>
        <dbReference type="EMBL" id="ELP34634.1"/>
    </source>
</evidence>
<reference evidence="1 2" key="1">
    <citation type="journal article" date="2013" name="Mar. Genomics">
        <title>Expression of sulfatases in Rhodopirellula baltica and the diversity of sulfatases in the genus Rhodopirellula.</title>
        <authorList>
            <person name="Wegner C.E."/>
            <person name="Richter-Heitmann T."/>
            <person name="Klindworth A."/>
            <person name="Klockow C."/>
            <person name="Richter M."/>
            <person name="Achstetter T."/>
            <person name="Glockner F.O."/>
            <person name="Harder J."/>
        </authorList>
    </citation>
    <scope>NUCLEOTIDE SEQUENCE [LARGE SCALE GENOMIC DNA]</scope>
    <source>
        <strain evidence="1 2">SWK14</strain>
    </source>
</reference>
<dbReference type="AlphaFoldDB" id="L7CK33"/>
<evidence type="ECO:0000313" key="2">
    <source>
        <dbReference type="Proteomes" id="UP000010959"/>
    </source>
</evidence>